<evidence type="ECO:0000256" key="1">
    <source>
        <dbReference type="SAM" id="MobiDB-lite"/>
    </source>
</evidence>
<sequence>MQQPNAAPSSTATNASNGLQPGVYTKSRIKEHLIGGKYSAEALFQLYVVQTRAHLFEGRPHGAAEEMQFRSALATSVGLTINEVFIVGSAQTGFSTKPTAKLRDFDGEFKKTSKRRDKSDVDVAIVSARYFDQLHREIYKFTAGFKNSWTTNVYYADDESMQHFDLPRVDANFYQYLARGWFRRDLVPDEFNFAFKNVVDDWKNRLDRKISVAIYREWSLLRDYQIESFKLLKDDALKGYL</sequence>
<dbReference type="RefSeq" id="WP_382177697.1">
    <property type="nucleotide sequence ID" value="NZ_JBHRXX010000009.1"/>
</dbReference>
<reference evidence="3" key="1">
    <citation type="journal article" date="2019" name="Int. J. Syst. Evol. Microbiol.">
        <title>The Global Catalogue of Microorganisms (GCM) 10K type strain sequencing project: providing services to taxonomists for standard genome sequencing and annotation.</title>
        <authorList>
            <consortium name="The Broad Institute Genomics Platform"/>
            <consortium name="The Broad Institute Genome Sequencing Center for Infectious Disease"/>
            <person name="Wu L."/>
            <person name="Ma J."/>
        </authorList>
    </citation>
    <scope>NUCLEOTIDE SEQUENCE [LARGE SCALE GENOMIC DNA]</scope>
    <source>
        <strain evidence="3">KCTC 42501</strain>
    </source>
</reference>
<feature type="region of interest" description="Disordered" evidence="1">
    <location>
        <begin position="1"/>
        <end position="21"/>
    </location>
</feature>
<accession>A0ABV7W7M6</accession>
<dbReference type="Proteomes" id="UP001595729">
    <property type="component" value="Unassembled WGS sequence"/>
</dbReference>
<proteinExistence type="predicted"/>
<organism evidence="2 3">
    <name type="scientific">Hydrogenophaga luteola</name>
    <dbReference type="NCBI Taxonomy" id="1591122"/>
    <lineage>
        <taxon>Bacteria</taxon>
        <taxon>Pseudomonadati</taxon>
        <taxon>Pseudomonadota</taxon>
        <taxon>Betaproteobacteria</taxon>
        <taxon>Burkholderiales</taxon>
        <taxon>Comamonadaceae</taxon>
        <taxon>Hydrogenophaga</taxon>
    </lineage>
</organism>
<keyword evidence="3" id="KW-1185">Reference proteome</keyword>
<feature type="compositionally biased region" description="Low complexity" evidence="1">
    <location>
        <begin position="1"/>
        <end position="17"/>
    </location>
</feature>
<evidence type="ECO:0000313" key="2">
    <source>
        <dbReference type="EMBL" id="MFC3685830.1"/>
    </source>
</evidence>
<dbReference type="EMBL" id="JBHRXX010000009">
    <property type="protein sequence ID" value="MFC3685830.1"/>
    <property type="molecule type" value="Genomic_DNA"/>
</dbReference>
<name>A0ABV7W7M6_9BURK</name>
<comment type="caution">
    <text evidence="2">The sequence shown here is derived from an EMBL/GenBank/DDBJ whole genome shotgun (WGS) entry which is preliminary data.</text>
</comment>
<evidence type="ECO:0000313" key="3">
    <source>
        <dbReference type="Proteomes" id="UP001595729"/>
    </source>
</evidence>
<gene>
    <name evidence="2" type="ORF">ACFOPI_19695</name>
</gene>
<protein>
    <submittedName>
        <fullName evidence="2">Uncharacterized protein</fullName>
    </submittedName>
</protein>